<evidence type="ECO:0000256" key="6">
    <source>
        <dbReference type="ARBA" id="ARBA00022556"/>
    </source>
</evidence>
<dbReference type="GO" id="GO:0005886">
    <property type="term" value="C:plasma membrane"/>
    <property type="evidence" value="ECO:0007669"/>
    <property type="project" value="TreeGrafter"/>
</dbReference>
<evidence type="ECO:0000313" key="15">
    <source>
        <dbReference type="EMBL" id="SIT18053.1"/>
    </source>
</evidence>
<comment type="pathway">
    <text evidence="2 13">Glycolipid biosynthesis; lipid IV(A) biosynthesis; lipid IV(A) from (3R)-3-hydroxytetradecanoyl-[acyl-carrier-protein] and UDP-N-acetyl-alpha-D-glucosamine: step 6/6.</text>
</comment>
<dbReference type="InterPro" id="IPR027417">
    <property type="entry name" value="P-loop_NTPase"/>
</dbReference>
<keyword evidence="6 13" id="KW-0441">Lipid A biosynthesis</keyword>
<dbReference type="NCBIfam" id="TIGR00682">
    <property type="entry name" value="lpxK"/>
    <property type="match status" value="1"/>
</dbReference>
<comment type="similarity">
    <text evidence="13">Belongs to the LpxK family.</text>
</comment>
<evidence type="ECO:0000256" key="14">
    <source>
        <dbReference type="SAM" id="Phobius"/>
    </source>
</evidence>
<evidence type="ECO:0000256" key="12">
    <source>
        <dbReference type="ARBA" id="ARBA00029757"/>
    </source>
</evidence>
<keyword evidence="9 13" id="KW-0418">Kinase</keyword>
<gene>
    <name evidence="13" type="primary">lpxK</name>
    <name evidence="15" type="ORF">SAMN05421686_11413</name>
</gene>
<keyword evidence="8 13" id="KW-0547">Nucleotide-binding</keyword>
<dbReference type="GO" id="GO:0009245">
    <property type="term" value="P:lipid A biosynthetic process"/>
    <property type="evidence" value="ECO:0007669"/>
    <property type="project" value="UniProtKB-UniRule"/>
</dbReference>
<dbReference type="GO" id="GO:0009244">
    <property type="term" value="P:lipopolysaccharide core region biosynthetic process"/>
    <property type="evidence" value="ECO:0007669"/>
    <property type="project" value="TreeGrafter"/>
</dbReference>
<keyword evidence="10 13" id="KW-0067">ATP-binding</keyword>
<dbReference type="OrthoDB" id="9766423at2"/>
<protein>
    <recommendedName>
        <fullName evidence="4 13">Tetraacyldisaccharide 4'-kinase</fullName>
        <ecNumber evidence="3 13">2.7.1.130</ecNumber>
    </recommendedName>
    <alternativeName>
        <fullName evidence="12 13">Lipid A 4'-kinase</fullName>
    </alternativeName>
</protein>
<keyword evidence="5 13" id="KW-0444">Lipid biosynthesis</keyword>
<dbReference type="EMBL" id="FTOH01000014">
    <property type="protein sequence ID" value="SIT18053.1"/>
    <property type="molecule type" value="Genomic_DNA"/>
</dbReference>
<dbReference type="GO" id="GO:0005524">
    <property type="term" value="F:ATP binding"/>
    <property type="evidence" value="ECO:0007669"/>
    <property type="project" value="UniProtKB-UniRule"/>
</dbReference>
<dbReference type="STRING" id="484498.SAMN05421686_11413"/>
<dbReference type="PANTHER" id="PTHR42724">
    <property type="entry name" value="TETRAACYLDISACCHARIDE 4'-KINASE"/>
    <property type="match status" value="1"/>
</dbReference>
<feature type="binding site" evidence="13">
    <location>
        <begin position="58"/>
        <end position="65"/>
    </location>
    <ligand>
        <name>ATP</name>
        <dbReference type="ChEBI" id="CHEBI:30616"/>
    </ligand>
</feature>
<dbReference type="RefSeq" id="WP_076517937.1">
    <property type="nucleotide sequence ID" value="NZ_FTOH01000014.1"/>
</dbReference>
<dbReference type="HAMAP" id="MF_00409">
    <property type="entry name" value="LpxK"/>
    <property type="match status" value="1"/>
</dbReference>
<evidence type="ECO:0000256" key="1">
    <source>
        <dbReference type="ARBA" id="ARBA00002274"/>
    </source>
</evidence>
<organism evidence="15 16">
    <name type="scientific">Thalassolituus maritimus</name>
    <dbReference type="NCBI Taxonomy" id="484498"/>
    <lineage>
        <taxon>Bacteria</taxon>
        <taxon>Pseudomonadati</taxon>
        <taxon>Pseudomonadota</taxon>
        <taxon>Gammaproteobacteria</taxon>
        <taxon>Oceanospirillales</taxon>
        <taxon>Oceanospirillaceae</taxon>
        <taxon>Thalassolituus</taxon>
    </lineage>
</organism>
<keyword evidence="7 13" id="KW-0808">Transferase</keyword>
<dbReference type="Proteomes" id="UP000185639">
    <property type="component" value="Unassembled WGS sequence"/>
</dbReference>
<dbReference type="UniPathway" id="UPA00359">
    <property type="reaction ID" value="UER00482"/>
</dbReference>
<keyword evidence="11 13" id="KW-0443">Lipid metabolism</keyword>
<dbReference type="GO" id="GO:0009029">
    <property type="term" value="F:lipid-A 4'-kinase activity"/>
    <property type="evidence" value="ECO:0007669"/>
    <property type="project" value="UniProtKB-UniRule"/>
</dbReference>
<reference evidence="16" key="1">
    <citation type="submission" date="2017-01" db="EMBL/GenBank/DDBJ databases">
        <authorList>
            <person name="Varghese N."/>
            <person name="Submissions S."/>
        </authorList>
    </citation>
    <scope>NUCLEOTIDE SEQUENCE [LARGE SCALE GENOMIC DNA]</scope>
    <source>
        <strain evidence="16">DSM 24913</strain>
    </source>
</reference>
<evidence type="ECO:0000256" key="10">
    <source>
        <dbReference type="ARBA" id="ARBA00022840"/>
    </source>
</evidence>
<evidence type="ECO:0000256" key="4">
    <source>
        <dbReference type="ARBA" id="ARBA00016436"/>
    </source>
</evidence>
<keyword evidence="16" id="KW-1185">Reference proteome</keyword>
<keyword evidence="14" id="KW-1133">Transmembrane helix</keyword>
<evidence type="ECO:0000256" key="5">
    <source>
        <dbReference type="ARBA" id="ARBA00022516"/>
    </source>
</evidence>
<evidence type="ECO:0000256" key="7">
    <source>
        <dbReference type="ARBA" id="ARBA00022679"/>
    </source>
</evidence>
<evidence type="ECO:0000256" key="3">
    <source>
        <dbReference type="ARBA" id="ARBA00012071"/>
    </source>
</evidence>
<name>A0A1N7Q5D6_9GAMM</name>
<evidence type="ECO:0000256" key="9">
    <source>
        <dbReference type="ARBA" id="ARBA00022777"/>
    </source>
</evidence>
<feature type="transmembrane region" description="Helical" evidence="14">
    <location>
        <begin position="15"/>
        <end position="34"/>
    </location>
</feature>
<dbReference type="SUPFAM" id="SSF52540">
    <property type="entry name" value="P-loop containing nucleoside triphosphate hydrolases"/>
    <property type="match status" value="1"/>
</dbReference>
<dbReference type="EC" id="2.7.1.130" evidence="3 13"/>
<evidence type="ECO:0000256" key="11">
    <source>
        <dbReference type="ARBA" id="ARBA00023098"/>
    </source>
</evidence>
<dbReference type="PANTHER" id="PTHR42724:SF1">
    <property type="entry name" value="TETRAACYLDISACCHARIDE 4'-KINASE, MITOCHONDRIAL-RELATED"/>
    <property type="match status" value="1"/>
</dbReference>
<accession>A0A1N7Q5D6</accession>
<evidence type="ECO:0000256" key="2">
    <source>
        <dbReference type="ARBA" id="ARBA00004870"/>
    </source>
</evidence>
<evidence type="ECO:0000313" key="16">
    <source>
        <dbReference type="Proteomes" id="UP000185639"/>
    </source>
</evidence>
<comment type="catalytic activity">
    <reaction evidence="13">
        <text>a lipid A disaccharide + ATP = a lipid IVA + ADP + H(+)</text>
        <dbReference type="Rhea" id="RHEA:67840"/>
        <dbReference type="ChEBI" id="CHEBI:15378"/>
        <dbReference type="ChEBI" id="CHEBI:30616"/>
        <dbReference type="ChEBI" id="CHEBI:176343"/>
        <dbReference type="ChEBI" id="CHEBI:176425"/>
        <dbReference type="ChEBI" id="CHEBI:456216"/>
        <dbReference type="EC" id="2.7.1.130"/>
    </reaction>
</comment>
<proteinExistence type="inferred from homology"/>
<sequence length="319" mass="34560">MGLAARIEKNWYGRALGNLWLLPLWCLFVLVSALRRAKYQIFPATAADTPVLVIGNIAIGGTGKTPLITLLAELAAKEGIRVGVVSRGYGGRAEQYPLIVDTDTPVAQSGDEPALLAGLGLPVVVDPQRARAVNALKDKVDLILSDDGLQHYAMARDAEIVVSDATRGFGNGWQLPVGPLREPISRIDACDLHLVNGVDFTVQPTGYFVDSVELSPESLKGRRVHAVAGIGNPARFFTTLRQLGADVVEHAFSDHHAFVKEDLVFNDDLPVVMTEKDWVKCRNFELPNSGFLRVSAVPSEAAEENISQLLKRLGAIRHG</sequence>
<dbReference type="Pfam" id="PF02606">
    <property type="entry name" value="LpxK"/>
    <property type="match status" value="1"/>
</dbReference>
<dbReference type="InterPro" id="IPR003758">
    <property type="entry name" value="LpxK"/>
</dbReference>
<evidence type="ECO:0000256" key="8">
    <source>
        <dbReference type="ARBA" id="ARBA00022741"/>
    </source>
</evidence>
<keyword evidence="14" id="KW-0812">Transmembrane</keyword>
<keyword evidence="14" id="KW-0472">Membrane</keyword>
<evidence type="ECO:0000256" key="13">
    <source>
        <dbReference type="HAMAP-Rule" id="MF_00409"/>
    </source>
</evidence>
<comment type="function">
    <text evidence="1 13">Transfers the gamma-phosphate of ATP to the 4'-position of a tetraacyldisaccharide 1-phosphate intermediate (termed DS-1-P) to form tetraacyldisaccharide 1,4'-bis-phosphate (lipid IVA).</text>
</comment>
<dbReference type="AlphaFoldDB" id="A0A1N7Q5D6"/>